<evidence type="ECO:0000313" key="2">
    <source>
        <dbReference type="Proteomes" id="UP000001362"/>
    </source>
</evidence>
<evidence type="ECO:0000313" key="1">
    <source>
        <dbReference type="EMBL" id="ACK79247.1"/>
    </source>
</evidence>
<reference evidence="1 2" key="1">
    <citation type="journal article" date="2008" name="BMC Genomics">
        <title>Acidithiobacillus ferrooxidans metabolism: from genome sequence to industrial applications.</title>
        <authorList>
            <person name="Valdes J."/>
            <person name="Pedroso I."/>
            <person name="Quatrini R."/>
            <person name="Dodson R.J."/>
            <person name="Tettelin H."/>
            <person name="Blake R.II."/>
            <person name="Eisen J.A."/>
            <person name="Holmes D.S."/>
        </authorList>
    </citation>
    <scope>NUCLEOTIDE SEQUENCE [LARGE SCALE GENOMIC DNA]</scope>
    <source>
        <strain evidence="2">ATCC 23270 / DSM 14882 / CIP 104768 / NCIMB 8455</strain>
    </source>
</reference>
<dbReference type="PaxDb" id="243159-AFE_0307"/>
<proteinExistence type="predicted"/>
<dbReference type="KEGG" id="afr:AFE_0307"/>
<dbReference type="STRING" id="243159.AFE_0307"/>
<dbReference type="HOGENOM" id="CLU_2839689_0_0_6"/>
<keyword evidence="2" id="KW-1185">Reference proteome</keyword>
<gene>
    <name evidence="1" type="ordered locus">AFE_0307</name>
</gene>
<dbReference type="EMBL" id="CP001219">
    <property type="protein sequence ID" value="ACK79247.1"/>
    <property type="molecule type" value="Genomic_DNA"/>
</dbReference>
<organism evidence="1 2">
    <name type="scientific">Acidithiobacillus ferrooxidans (strain ATCC 23270 / DSM 14882 / CIP 104768 / NCIMB 8455)</name>
    <name type="common">Ferrobacillus ferrooxidans (strain ATCC 23270)</name>
    <dbReference type="NCBI Taxonomy" id="243159"/>
    <lineage>
        <taxon>Bacteria</taxon>
        <taxon>Pseudomonadati</taxon>
        <taxon>Pseudomonadota</taxon>
        <taxon>Acidithiobacillia</taxon>
        <taxon>Acidithiobacillales</taxon>
        <taxon>Acidithiobacillaceae</taxon>
        <taxon>Acidithiobacillus</taxon>
    </lineage>
</organism>
<accession>B7J451</accession>
<sequence length="65" mass="7171">MFHYQNPPLSSPGEAAWQKTSLILLQDVVNGQRCQGAESAESALFVKLMVRSRRCRGPAPLDKDA</sequence>
<dbReference type="AlphaFoldDB" id="B7J451"/>
<dbReference type="Proteomes" id="UP000001362">
    <property type="component" value="Chromosome"/>
</dbReference>
<name>B7J451_ACIF2</name>
<protein>
    <submittedName>
        <fullName evidence="1">Uncharacterized protein</fullName>
    </submittedName>
</protein>